<dbReference type="Gene3D" id="2.170.270.10">
    <property type="entry name" value="SET domain"/>
    <property type="match status" value="1"/>
</dbReference>
<name>A0A226F294_FOLCA</name>
<dbReference type="Pfam" id="PF00856">
    <property type="entry name" value="SET"/>
    <property type="match status" value="1"/>
</dbReference>
<dbReference type="EMBL" id="LNIX01000001">
    <property type="protein sequence ID" value="OXA63913.1"/>
    <property type="molecule type" value="Genomic_DNA"/>
</dbReference>
<dbReference type="GO" id="GO:0008757">
    <property type="term" value="F:S-adenosylmethionine-dependent methyltransferase activity"/>
    <property type="evidence" value="ECO:0007669"/>
    <property type="project" value="UniProtKB-ARBA"/>
</dbReference>
<dbReference type="Proteomes" id="UP000198287">
    <property type="component" value="Unassembled WGS sequence"/>
</dbReference>
<proteinExistence type="predicted"/>
<evidence type="ECO:0000256" key="1">
    <source>
        <dbReference type="ARBA" id="ARBA00022723"/>
    </source>
</evidence>
<dbReference type="AlphaFoldDB" id="A0A226F294"/>
<dbReference type="GO" id="GO:0008270">
    <property type="term" value="F:zinc ion binding"/>
    <property type="evidence" value="ECO:0007669"/>
    <property type="project" value="UniProtKB-KW"/>
</dbReference>
<dbReference type="InterPro" id="IPR053185">
    <property type="entry name" value="SET_domain_protein"/>
</dbReference>
<dbReference type="Pfam" id="PF01753">
    <property type="entry name" value="zf-MYND"/>
    <property type="match status" value="1"/>
</dbReference>
<evidence type="ECO:0000259" key="6">
    <source>
        <dbReference type="PROSITE" id="PS50865"/>
    </source>
</evidence>
<keyword evidence="1" id="KW-0479">Metal-binding</keyword>
<dbReference type="PANTHER" id="PTHR47332">
    <property type="entry name" value="SET DOMAIN-CONTAINING PROTEIN 5"/>
    <property type="match status" value="1"/>
</dbReference>
<dbReference type="SUPFAM" id="SSF144232">
    <property type="entry name" value="HIT/MYND zinc finger-like"/>
    <property type="match status" value="1"/>
</dbReference>
<evidence type="ECO:0000256" key="3">
    <source>
        <dbReference type="ARBA" id="ARBA00022833"/>
    </source>
</evidence>
<dbReference type="InterPro" id="IPR002893">
    <property type="entry name" value="Znf_MYND"/>
</dbReference>
<organism evidence="7 8">
    <name type="scientific">Folsomia candida</name>
    <name type="common">Springtail</name>
    <dbReference type="NCBI Taxonomy" id="158441"/>
    <lineage>
        <taxon>Eukaryota</taxon>
        <taxon>Metazoa</taxon>
        <taxon>Ecdysozoa</taxon>
        <taxon>Arthropoda</taxon>
        <taxon>Hexapoda</taxon>
        <taxon>Collembola</taxon>
        <taxon>Entomobryomorpha</taxon>
        <taxon>Isotomoidea</taxon>
        <taxon>Isotomidae</taxon>
        <taxon>Proisotominae</taxon>
        <taxon>Folsomia</taxon>
    </lineage>
</organism>
<feature type="domain" description="MYND-type" evidence="6">
    <location>
        <begin position="11"/>
        <end position="57"/>
    </location>
</feature>
<dbReference type="SUPFAM" id="SSF82199">
    <property type="entry name" value="SET domain"/>
    <property type="match status" value="1"/>
</dbReference>
<dbReference type="InterPro" id="IPR001214">
    <property type="entry name" value="SET_dom"/>
</dbReference>
<dbReference type="PROSITE" id="PS50865">
    <property type="entry name" value="ZF_MYND_2"/>
    <property type="match status" value="1"/>
</dbReference>
<dbReference type="Gene3D" id="6.10.140.2220">
    <property type="match status" value="1"/>
</dbReference>
<evidence type="ECO:0000313" key="8">
    <source>
        <dbReference type="Proteomes" id="UP000198287"/>
    </source>
</evidence>
<dbReference type="OrthoDB" id="438641at2759"/>
<reference evidence="7 8" key="1">
    <citation type="submission" date="2015-12" db="EMBL/GenBank/DDBJ databases">
        <title>The genome of Folsomia candida.</title>
        <authorList>
            <person name="Faddeeva A."/>
            <person name="Derks M.F."/>
            <person name="Anvar Y."/>
            <person name="Smit S."/>
            <person name="Van Straalen N."/>
            <person name="Roelofs D."/>
        </authorList>
    </citation>
    <scope>NUCLEOTIDE SEQUENCE [LARGE SCALE GENOMIC DNA]</scope>
    <source>
        <strain evidence="7 8">VU population</strain>
        <tissue evidence="7">Whole body</tissue>
    </source>
</reference>
<keyword evidence="8" id="KW-1185">Reference proteome</keyword>
<evidence type="ECO:0000256" key="2">
    <source>
        <dbReference type="ARBA" id="ARBA00022771"/>
    </source>
</evidence>
<evidence type="ECO:0000313" key="7">
    <source>
        <dbReference type="EMBL" id="OXA63913.1"/>
    </source>
</evidence>
<sequence>MSAPSSENRHCAYCLVTVLPENVKLCGQCHRRAYCSDECLKVDWARNGDGQQHEKWCDLNCGEEDLDWKVIPVAGKGLGIGVRLINDLEPASGTFQDKVNLNSFGLSEESIFTCARMSRVNHKCAANAGTISASESKVMILYSMKDIEKGEEICTSYIYMDDKRFAKDPIPTDGTRLYLKNTYGIICPPDCIYRDKEMQMIAKEHTQLFDNMNEWSPTHLVNPNLLMMPTIKRLVEICETVPILEGNIVDILLNAYCAARHATGETVLGTVQSFGSEEVSSGIREE</sequence>
<keyword evidence="3" id="KW-0862">Zinc</keyword>
<dbReference type="InterPro" id="IPR046341">
    <property type="entry name" value="SET_dom_sf"/>
</dbReference>
<dbReference type="PROSITE" id="PS50280">
    <property type="entry name" value="SET"/>
    <property type="match status" value="1"/>
</dbReference>
<gene>
    <name evidence="7" type="ORF">Fcan01_00989</name>
</gene>
<dbReference type="GO" id="GO:0008276">
    <property type="term" value="F:protein methyltransferase activity"/>
    <property type="evidence" value="ECO:0007669"/>
    <property type="project" value="UniProtKB-ARBA"/>
</dbReference>
<feature type="domain" description="SET" evidence="5">
    <location>
        <begin position="66"/>
        <end position="158"/>
    </location>
</feature>
<evidence type="ECO:0000259" key="5">
    <source>
        <dbReference type="PROSITE" id="PS50280"/>
    </source>
</evidence>
<evidence type="ECO:0000256" key="4">
    <source>
        <dbReference type="PROSITE-ProRule" id="PRU00134"/>
    </source>
</evidence>
<comment type="caution">
    <text evidence="7">The sequence shown here is derived from an EMBL/GenBank/DDBJ whole genome shotgun (WGS) entry which is preliminary data.</text>
</comment>
<dbReference type="PANTHER" id="PTHR47332:SF4">
    <property type="entry name" value="SET DOMAIN-CONTAINING PROTEIN 5"/>
    <property type="match status" value="1"/>
</dbReference>
<keyword evidence="2 4" id="KW-0863">Zinc-finger</keyword>
<dbReference type="GO" id="GO:0008170">
    <property type="term" value="F:N-methyltransferase activity"/>
    <property type="evidence" value="ECO:0007669"/>
    <property type="project" value="UniProtKB-ARBA"/>
</dbReference>
<protein>
    <submittedName>
        <fullName evidence="7">SET domain-containing protein 14</fullName>
    </submittedName>
</protein>
<accession>A0A226F294</accession>